<evidence type="ECO:0000313" key="1">
    <source>
        <dbReference type="EMBL" id="KAI9906026.1"/>
    </source>
</evidence>
<dbReference type="Proteomes" id="UP001163321">
    <property type="component" value="Chromosome 9"/>
</dbReference>
<organism evidence="1 2">
    <name type="scientific">Peronosclerospora sorghi</name>
    <dbReference type="NCBI Taxonomy" id="230839"/>
    <lineage>
        <taxon>Eukaryota</taxon>
        <taxon>Sar</taxon>
        <taxon>Stramenopiles</taxon>
        <taxon>Oomycota</taxon>
        <taxon>Peronosporomycetes</taxon>
        <taxon>Peronosporales</taxon>
        <taxon>Peronosporaceae</taxon>
        <taxon>Peronosclerospora</taxon>
    </lineage>
</organism>
<sequence>MQQIYKFESKLAQGAAEQSLSHVGGRDPVLLSTLQLILGSVAFFTTAPPLATISVQRGFKTALNEVLILFVMGGPLYFLFHIGTKWFYFGQTILAGGAKYRATGRGFVSKHSSFDELYRFYASSHLYTAVEIAVGLAVYFLFTTNQQYASTTWYLWLVFLS</sequence>
<evidence type="ECO:0000313" key="2">
    <source>
        <dbReference type="Proteomes" id="UP001163321"/>
    </source>
</evidence>
<keyword evidence="2" id="KW-1185">Reference proteome</keyword>
<protein>
    <submittedName>
        <fullName evidence="1">Uncharacterized protein</fullName>
    </submittedName>
</protein>
<gene>
    <name evidence="1" type="ORF">PsorP6_014421</name>
</gene>
<comment type="caution">
    <text evidence="1">The sequence shown here is derived from an EMBL/GenBank/DDBJ whole genome shotgun (WGS) entry which is preliminary data.</text>
</comment>
<dbReference type="EMBL" id="CM047588">
    <property type="protein sequence ID" value="KAI9906026.1"/>
    <property type="molecule type" value="Genomic_DNA"/>
</dbReference>
<proteinExistence type="predicted"/>
<reference evidence="1 2" key="1">
    <citation type="journal article" date="2022" name="bioRxiv">
        <title>The genome of the oomycete Peronosclerospora sorghi, a cosmopolitan pathogen of maize and sorghum, is inflated with dispersed pseudogenes.</title>
        <authorList>
            <person name="Fletcher K."/>
            <person name="Martin F."/>
            <person name="Isakeit T."/>
            <person name="Cavanaugh K."/>
            <person name="Magill C."/>
            <person name="Michelmore R."/>
        </authorList>
    </citation>
    <scope>NUCLEOTIDE SEQUENCE [LARGE SCALE GENOMIC DNA]</scope>
    <source>
        <strain evidence="1">P6</strain>
    </source>
</reference>
<accession>A0ACC0VIS2</accession>
<name>A0ACC0VIS2_9STRA</name>